<evidence type="ECO:0000256" key="2">
    <source>
        <dbReference type="ARBA" id="ARBA00022448"/>
    </source>
</evidence>
<reference evidence="9" key="1">
    <citation type="journal article" date="2021" name="PeerJ">
        <title>Extensive microbial diversity within the chicken gut microbiome revealed by metagenomics and culture.</title>
        <authorList>
            <person name="Gilroy R."/>
            <person name="Ravi A."/>
            <person name="Getino M."/>
            <person name="Pursley I."/>
            <person name="Horton D.L."/>
            <person name="Alikhan N.F."/>
            <person name="Baker D."/>
            <person name="Gharbi K."/>
            <person name="Hall N."/>
            <person name="Watson M."/>
            <person name="Adriaenssens E.M."/>
            <person name="Foster-Nyarko E."/>
            <person name="Jarju S."/>
            <person name="Secka A."/>
            <person name="Antonio M."/>
            <person name="Oren A."/>
            <person name="Chaudhuri R.R."/>
            <person name="La Ragione R."/>
            <person name="Hildebrand F."/>
            <person name="Pallen M.J."/>
        </authorList>
    </citation>
    <scope>NUCLEOTIDE SEQUENCE</scope>
    <source>
        <strain evidence="9">1068</strain>
    </source>
</reference>
<dbReference type="Pfam" id="PF00528">
    <property type="entry name" value="BPD_transp_1"/>
    <property type="match status" value="1"/>
</dbReference>
<evidence type="ECO:0000256" key="6">
    <source>
        <dbReference type="ARBA" id="ARBA00023136"/>
    </source>
</evidence>
<accession>A0A9D2JSF8</accession>
<evidence type="ECO:0000256" key="1">
    <source>
        <dbReference type="ARBA" id="ARBA00004651"/>
    </source>
</evidence>
<dbReference type="SUPFAM" id="SSF161098">
    <property type="entry name" value="MetI-like"/>
    <property type="match status" value="1"/>
</dbReference>
<feature type="transmembrane region" description="Helical" evidence="7">
    <location>
        <begin position="82"/>
        <end position="106"/>
    </location>
</feature>
<comment type="similarity">
    <text evidence="7">Belongs to the binding-protein-dependent transport system permease family.</text>
</comment>
<protein>
    <submittedName>
        <fullName evidence="9">Carbohydrate ABC transporter permease</fullName>
    </submittedName>
</protein>
<keyword evidence="3" id="KW-1003">Cell membrane</keyword>
<keyword evidence="2 7" id="KW-0813">Transport</keyword>
<dbReference type="CDD" id="cd06261">
    <property type="entry name" value="TM_PBP2"/>
    <property type="match status" value="1"/>
</dbReference>
<dbReference type="Gene3D" id="1.10.3720.10">
    <property type="entry name" value="MetI-like"/>
    <property type="match status" value="1"/>
</dbReference>
<evidence type="ECO:0000259" key="8">
    <source>
        <dbReference type="PROSITE" id="PS50928"/>
    </source>
</evidence>
<comment type="subcellular location">
    <subcellularLocation>
        <location evidence="1 7">Cell membrane</location>
        <topology evidence="1 7">Multi-pass membrane protein</topology>
    </subcellularLocation>
</comment>
<proteinExistence type="inferred from homology"/>
<dbReference type="Proteomes" id="UP000824056">
    <property type="component" value="Unassembled WGS sequence"/>
</dbReference>
<gene>
    <name evidence="9" type="ORF">H9809_03040</name>
</gene>
<dbReference type="GO" id="GO:0055085">
    <property type="term" value="P:transmembrane transport"/>
    <property type="evidence" value="ECO:0007669"/>
    <property type="project" value="InterPro"/>
</dbReference>
<feature type="transmembrane region" description="Helical" evidence="7">
    <location>
        <begin position="248"/>
        <end position="267"/>
    </location>
</feature>
<evidence type="ECO:0000313" key="10">
    <source>
        <dbReference type="Proteomes" id="UP000824056"/>
    </source>
</evidence>
<feature type="transmembrane region" description="Helical" evidence="7">
    <location>
        <begin position="113"/>
        <end position="134"/>
    </location>
</feature>
<dbReference type="GO" id="GO:0005886">
    <property type="term" value="C:plasma membrane"/>
    <property type="evidence" value="ECO:0007669"/>
    <property type="project" value="UniProtKB-SubCell"/>
</dbReference>
<evidence type="ECO:0000256" key="5">
    <source>
        <dbReference type="ARBA" id="ARBA00022989"/>
    </source>
</evidence>
<keyword evidence="4 7" id="KW-0812">Transmembrane</keyword>
<keyword evidence="6 7" id="KW-0472">Membrane</keyword>
<dbReference type="InterPro" id="IPR000515">
    <property type="entry name" value="MetI-like"/>
</dbReference>
<sequence length="282" mass="31796">MTLKQKRISKKIIIYIVLVIMAIVSLFPIFFCLSASLRTQEDLFKYMFPFTLRSLIPTDVTGTNYVAIFTEYEFWRPIVNTLIVTAFTIVFGCIINSMAGFAFTCFEFKGKKLFYPLVLVSFMVPFEAIAIPLYNVANSFGMVDTYAGMIIPAVANGLVTFLFIQFFKDIPPSLIEAARVDGAKWPAIFLKIIVPISVPVFITAGLMVFMDQWNSYLWPLLVARSKEIRTIQIAISQFSGERSIKWTYIYAGSMVSAIIPIALFLPFQKYFVEGITAGSVKG</sequence>
<keyword evidence="5 7" id="KW-1133">Transmembrane helix</keyword>
<evidence type="ECO:0000313" key="9">
    <source>
        <dbReference type="EMBL" id="HIZ64867.1"/>
    </source>
</evidence>
<evidence type="ECO:0000256" key="3">
    <source>
        <dbReference type="ARBA" id="ARBA00022475"/>
    </source>
</evidence>
<dbReference type="AlphaFoldDB" id="A0A9D2JSF8"/>
<organism evidence="9 10">
    <name type="scientific">Candidatus Blautia pullicola</name>
    <dbReference type="NCBI Taxonomy" id="2838498"/>
    <lineage>
        <taxon>Bacteria</taxon>
        <taxon>Bacillati</taxon>
        <taxon>Bacillota</taxon>
        <taxon>Clostridia</taxon>
        <taxon>Lachnospirales</taxon>
        <taxon>Lachnospiraceae</taxon>
        <taxon>Blautia</taxon>
    </lineage>
</organism>
<name>A0A9D2JSF8_9FIRM</name>
<reference evidence="9" key="2">
    <citation type="submission" date="2021-04" db="EMBL/GenBank/DDBJ databases">
        <authorList>
            <person name="Gilroy R."/>
        </authorList>
    </citation>
    <scope>NUCLEOTIDE SEQUENCE</scope>
    <source>
        <strain evidence="9">1068</strain>
    </source>
</reference>
<feature type="transmembrane region" description="Helical" evidence="7">
    <location>
        <begin position="146"/>
        <end position="167"/>
    </location>
</feature>
<feature type="transmembrane region" description="Helical" evidence="7">
    <location>
        <begin position="12"/>
        <end position="37"/>
    </location>
</feature>
<dbReference type="InterPro" id="IPR035906">
    <property type="entry name" value="MetI-like_sf"/>
</dbReference>
<comment type="caution">
    <text evidence="9">The sequence shown here is derived from an EMBL/GenBank/DDBJ whole genome shotgun (WGS) entry which is preliminary data.</text>
</comment>
<feature type="domain" description="ABC transmembrane type-1" evidence="8">
    <location>
        <begin position="78"/>
        <end position="267"/>
    </location>
</feature>
<dbReference type="PROSITE" id="PS50928">
    <property type="entry name" value="ABC_TM1"/>
    <property type="match status" value="1"/>
</dbReference>
<dbReference type="EMBL" id="DXBG01000070">
    <property type="protein sequence ID" value="HIZ64867.1"/>
    <property type="molecule type" value="Genomic_DNA"/>
</dbReference>
<evidence type="ECO:0000256" key="7">
    <source>
        <dbReference type="RuleBase" id="RU363032"/>
    </source>
</evidence>
<dbReference type="PANTHER" id="PTHR43744">
    <property type="entry name" value="ABC TRANSPORTER PERMEASE PROTEIN MG189-RELATED-RELATED"/>
    <property type="match status" value="1"/>
</dbReference>
<evidence type="ECO:0000256" key="4">
    <source>
        <dbReference type="ARBA" id="ARBA00022692"/>
    </source>
</evidence>
<feature type="transmembrane region" description="Helical" evidence="7">
    <location>
        <begin position="188"/>
        <end position="210"/>
    </location>
</feature>
<dbReference type="PANTHER" id="PTHR43744:SF8">
    <property type="entry name" value="SN-GLYCEROL-3-PHOSPHATE TRANSPORT SYSTEM PERMEASE PROTEIN UGPE"/>
    <property type="match status" value="1"/>
</dbReference>